<dbReference type="InterPro" id="IPR032803">
    <property type="entry name" value="PLDc_3"/>
</dbReference>
<dbReference type="InterPro" id="IPR050874">
    <property type="entry name" value="Diverse_PLD-related"/>
</dbReference>
<feature type="transmembrane region" description="Helical" evidence="3">
    <location>
        <begin position="192"/>
        <end position="212"/>
    </location>
</feature>
<dbReference type="WBParaSite" id="Gr19_v10_g5205.t3">
    <property type="protein sequence ID" value="Gr19_v10_g5205.t3"/>
    <property type="gene ID" value="Gr19_v10_g5205"/>
</dbReference>
<organism evidence="5 6">
    <name type="scientific">Globodera rostochiensis</name>
    <name type="common">Golden nematode worm</name>
    <name type="synonym">Heterodera rostochiensis</name>
    <dbReference type="NCBI Taxonomy" id="31243"/>
    <lineage>
        <taxon>Eukaryota</taxon>
        <taxon>Metazoa</taxon>
        <taxon>Ecdysozoa</taxon>
        <taxon>Nematoda</taxon>
        <taxon>Chromadorea</taxon>
        <taxon>Rhabditida</taxon>
        <taxon>Tylenchina</taxon>
        <taxon>Tylenchomorpha</taxon>
        <taxon>Tylenchoidea</taxon>
        <taxon>Heteroderidae</taxon>
        <taxon>Heteroderinae</taxon>
        <taxon>Globodera</taxon>
    </lineage>
</organism>
<accession>A0A914HWT8</accession>
<evidence type="ECO:0000256" key="3">
    <source>
        <dbReference type="SAM" id="Phobius"/>
    </source>
</evidence>
<reference evidence="6" key="1">
    <citation type="submission" date="2022-11" db="UniProtKB">
        <authorList>
            <consortium name="WormBaseParasite"/>
        </authorList>
    </citation>
    <scope>IDENTIFICATION</scope>
</reference>
<dbReference type="SMART" id="SM00155">
    <property type="entry name" value="PLDc"/>
    <property type="match status" value="2"/>
</dbReference>
<dbReference type="PROSITE" id="PS50035">
    <property type="entry name" value="PLD"/>
    <property type="match status" value="2"/>
</dbReference>
<comment type="similarity">
    <text evidence="1">Belongs to the phospholipase D family.</text>
</comment>
<keyword evidence="5" id="KW-1185">Reference proteome</keyword>
<proteinExistence type="inferred from homology"/>
<evidence type="ECO:0000256" key="2">
    <source>
        <dbReference type="SAM" id="MobiDB-lite"/>
    </source>
</evidence>
<feature type="domain" description="PLD phosphodiesterase" evidence="4">
    <location>
        <begin position="595"/>
        <end position="621"/>
    </location>
</feature>
<keyword evidence="3" id="KW-1133">Transmembrane helix</keyword>
<evidence type="ECO:0000256" key="1">
    <source>
        <dbReference type="ARBA" id="ARBA00008664"/>
    </source>
</evidence>
<dbReference type="PANTHER" id="PTHR10185:SF25">
    <property type="entry name" value="PLD PHOSPHODIESTERASE DOMAIN-CONTAINING PROTEIN"/>
    <property type="match status" value="1"/>
</dbReference>
<dbReference type="CDD" id="cd09107">
    <property type="entry name" value="PLDc_vPLD3_4_5_like_2"/>
    <property type="match status" value="1"/>
</dbReference>
<dbReference type="Pfam" id="PF13918">
    <property type="entry name" value="PLDc_3"/>
    <property type="match status" value="1"/>
</dbReference>
<feature type="region of interest" description="Disordered" evidence="2">
    <location>
        <begin position="156"/>
        <end position="187"/>
    </location>
</feature>
<evidence type="ECO:0000313" key="5">
    <source>
        <dbReference type="Proteomes" id="UP000887572"/>
    </source>
</evidence>
<name>A0A914HWT8_GLORO</name>
<protein>
    <submittedName>
        <fullName evidence="6">PLD phosphodiesterase domain-containing protein</fullName>
    </submittedName>
</protein>
<feature type="domain" description="PLD phosphodiesterase" evidence="4">
    <location>
        <begin position="378"/>
        <end position="405"/>
    </location>
</feature>
<evidence type="ECO:0000259" key="4">
    <source>
        <dbReference type="PROSITE" id="PS50035"/>
    </source>
</evidence>
<dbReference type="Proteomes" id="UP000887572">
    <property type="component" value="Unplaced"/>
</dbReference>
<dbReference type="CDD" id="cd09106">
    <property type="entry name" value="PLDc_vPLD3_4_5_like_1"/>
    <property type="match status" value="1"/>
</dbReference>
<dbReference type="AlphaFoldDB" id="A0A914HWT8"/>
<dbReference type="InterPro" id="IPR001736">
    <property type="entry name" value="PLipase_D/transphosphatidylase"/>
</dbReference>
<dbReference type="Gene3D" id="3.30.870.10">
    <property type="entry name" value="Endonuclease Chain A"/>
    <property type="match status" value="2"/>
</dbReference>
<dbReference type="SUPFAM" id="SSF56024">
    <property type="entry name" value="Phospholipase D/nuclease"/>
    <property type="match status" value="2"/>
</dbReference>
<keyword evidence="3" id="KW-0472">Membrane</keyword>
<dbReference type="GO" id="GO:0003824">
    <property type="term" value="F:catalytic activity"/>
    <property type="evidence" value="ECO:0007669"/>
    <property type="project" value="InterPro"/>
</dbReference>
<keyword evidence="3" id="KW-0812">Transmembrane</keyword>
<dbReference type="PANTHER" id="PTHR10185">
    <property type="entry name" value="PHOSPHOLIPASE D - RELATED"/>
    <property type="match status" value="1"/>
</dbReference>
<evidence type="ECO:0000313" key="6">
    <source>
        <dbReference type="WBParaSite" id="Gr19_v10_g5205.t3"/>
    </source>
</evidence>
<sequence length="688" mass="76359">MVATPLVGWMSSEKMLCCFVCRYGTNSFVHKYTLHTLPHSVGGNVISGGGGGSIFRRHCCPPSGDVVVPWRSGGDKIIASESPNIVRADATREEGDGRHGMEREGNELRLRDLQISGEEEGPVLDKYKTPGFSQIVKEMENVASGGKNNRYSQCARGEELEDEKEPQPEEPPSGTSGRRSTIPGRPSEDRPLLLAQLLAALALFGIVTALLIQLPAFRVRSRIGTDGPVPIHQMDPQMAECAKTCRIELVETIPQNVSFYRHPTSTDQPILSSHSLAIPTSSAWMRLIGEAKHSLAIAAYKTSLRGKHVLGEQNRSNFSAHGEMVFDALLRAGLERGVGIRMVENAVAKDKGDNEDGFSLYRRGALARRLLNIQRIYHTGVMHSKFIVADGRHFYLGSANMDWRSLSQKMELGVMVRDCPCLAQDLLSIFEVYWRASDAKTATEMHAQVKKLPPAKFNPQRPLKLMDGEQRLAVHLAASPQAMNCPGRGWDLTGIIDAIKGARKRIFVHVMDYFPMFLYSQNRRYWPQIDNALREAVMRGVHLRIIAAALHFPKTGLRFLKSLETLGEIPRAGSVAVKIFKVPTSADVEQSVVRRDRRTHKKFLLTDESLVIGTSNWSGDYFEGLGTGVAIVVRALGNATSSAKMFEREWDSEYAHSLDLYMERCVEAEVPDELCEGEKDAALLAPRK</sequence>